<gene>
    <name evidence="16" type="ORF">CCR94_17475</name>
</gene>
<evidence type="ECO:0000256" key="12">
    <source>
        <dbReference type="PIRNR" id="PIRNR006621"/>
    </source>
</evidence>
<evidence type="ECO:0000313" key="16">
    <source>
        <dbReference type="EMBL" id="PPQ28631.1"/>
    </source>
</evidence>
<organism evidence="16 17">
    <name type="scientific">Rhodoblastus sphagnicola</name>
    <dbReference type="NCBI Taxonomy" id="333368"/>
    <lineage>
        <taxon>Bacteria</taxon>
        <taxon>Pseudomonadati</taxon>
        <taxon>Pseudomonadota</taxon>
        <taxon>Alphaproteobacteria</taxon>
        <taxon>Hyphomicrobiales</taxon>
        <taxon>Rhodoblastaceae</taxon>
        <taxon>Rhodoblastus</taxon>
    </lineage>
</organism>
<comment type="function">
    <text evidence="2 12">Catalyzes the synthesis of 5,6-dihydrouridine (D), a modified base found in the D-loop of most tRNAs, via the reduction of the C5-C6 double bond in target uridines.</text>
</comment>
<keyword evidence="4 12" id="KW-0285">Flavoprotein</keyword>
<dbReference type="PANTHER" id="PTHR45846:SF1">
    <property type="entry name" value="TRNA-DIHYDROURIDINE(47) SYNTHASE [NAD(P)(+)]-LIKE"/>
    <property type="match status" value="1"/>
</dbReference>
<dbReference type="GO" id="GO:0000049">
    <property type="term" value="F:tRNA binding"/>
    <property type="evidence" value="ECO:0007669"/>
    <property type="project" value="UniProtKB-KW"/>
</dbReference>
<dbReference type="InterPro" id="IPR004652">
    <property type="entry name" value="DusB-like"/>
</dbReference>
<dbReference type="SUPFAM" id="SSF51395">
    <property type="entry name" value="FMN-linked oxidoreductases"/>
    <property type="match status" value="1"/>
</dbReference>
<evidence type="ECO:0000256" key="6">
    <source>
        <dbReference type="ARBA" id="ARBA00022694"/>
    </source>
</evidence>
<feature type="domain" description="DUS-like FMN-binding" evidence="15">
    <location>
        <begin position="28"/>
        <end position="310"/>
    </location>
</feature>
<evidence type="ECO:0000256" key="9">
    <source>
        <dbReference type="ARBA" id="ARBA00023002"/>
    </source>
</evidence>
<sequence length="344" mass="37038">MDNFAQQTCSVISDVWRVGGLTLDGRAMLAPMAGITDLAMRRLARRFGAALAFSEMVAADASGRDRRESLLRLRGEGVSPHAAQIAGCDPADMAQAARRAEQAGADLIDINMGCPARRVTGGAAGSALMRDLDLAQALIAATVRATKIPVSVKMRLGWDRDALNAPELARRAEGEGAVMVTVHGRTRNQFYKGEADWAAIRATVEAVKIPVVANGDCRNAADARRMLELSGARAVMIGRAALGQPWLVGDIAHELAHGEARQKLPAATRRAAALEHFAGLLDIFGEAHGLRHARKHLAAYADQAARENFFVDPRARRRLVESDDAREVEALLQDLYDTPRKEAA</sequence>
<evidence type="ECO:0000256" key="13">
    <source>
        <dbReference type="PIRSR" id="PIRSR006621-1"/>
    </source>
</evidence>
<reference evidence="16 17" key="1">
    <citation type="journal article" date="2018" name="Arch. Microbiol.">
        <title>New insights into the metabolic potential of the phototrophic purple bacterium Rhodopila globiformis DSM 161(T) from its draft genome sequence and evidence for a vanadium-dependent nitrogenase.</title>
        <authorList>
            <person name="Imhoff J.F."/>
            <person name="Rahn T."/>
            <person name="Kunzel S."/>
            <person name="Neulinger S.C."/>
        </authorList>
    </citation>
    <scope>NUCLEOTIDE SEQUENCE [LARGE SCALE GENOMIC DNA]</scope>
    <source>
        <strain evidence="16 17">DSM 16996</strain>
    </source>
</reference>
<evidence type="ECO:0000256" key="8">
    <source>
        <dbReference type="ARBA" id="ARBA00022884"/>
    </source>
</evidence>
<keyword evidence="6 12" id="KW-0819">tRNA processing</keyword>
<evidence type="ECO:0000259" key="15">
    <source>
        <dbReference type="Pfam" id="PF01207"/>
    </source>
</evidence>
<dbReference type="GO" id="GO:0050660">
    <property type="term" value="F:flavin adenine dinucleotide binding"/>
    <property type="evidence" value="ECO:0007669"/>
    <property type="project" value="InterPro"/>
</dbReference>
<comment type="catalytic activity">
    <reaction evidence="10">
        <text>a 5,6-dihydrouridine in tRNA + NADP(+) = a uridine in tRNA + NADPH + H(+)</text>
        <dbReference type="Rhea" id="RHEA:23624"/>
        <dbReference type="Rhea" id="RHEA-COMP:13339"/>
        <dbReference type="Rhea" id="RHEA-COMP:13887"/>
        <dbReference type="ChEBI" id="CHEBI:15378"/>
        <dbReference type="ChEBI" id="CHEBI:57783"/>
        <dbReference type="ChEBI" id="CHEBI:58349"/>
        <dbReference type="ChEBI" id="CHEBI:65315"/>
        <dbReference type="ChEBI" id="CHEBI:74443"/>
    </reaction>
</comment>
<feature type="binding site" evidence="14">
    <location>
        <begin position="238"/>
        <end position="239"/>
    </location>
    <ligand>
        <name>FMN</name>
        <dbReference type="ChEBI" id="CHEBI:58210"/>
    </ligand>
</feature>
<dbReference type="Pfam" id="PF01207">
    <property type="entry name" value="Dus"/>
    <property type="match status" value="1"/>
</dbReference>
<evidence type="ECO:0000256" key="2">
    <source>
        <dbReference type="ARBA" id="ARBA00002790"/>
    </source>
</evidence>
<accession>A0A2S6N1Y7</accession>
<keyword evidence="7" id="KW-0521">NADP</keyword>
<evidence type="ECO:0000256" key="10">
    <source>
        <dbReference type="ARBA" id="ARBA00048205"/>
    </source>
</evidence>
<keyword evidence="17" id="KW-1185">Reference proteome</keyword>
<dbReference type="Gene3D" id="3.20.20.70">
    <property type="entry name" value="Aldolase class I"/>
    <property type="match status" value="1"/>
</dbReference>
<feature type="binding site" evidence="14">
    <location>
        <begin position="31"/>
        <end position="33"/>
    </location>
    <ligand>
        <name>FMN</name>
        <dbReference type="ChEBI" id="CHEBI:58210"/>
    </ligand>
</feature>
<feature type="binding site" evidence="14">
    <location>
        <position position="153"/>
    </location>
    <ligand>
        <name>FMN</name>
        <dbReference type="ChEBI" id="CHEBI:58210"/>
    </ligand>
</feature>
<keyword evidence="5 12" id="KW-0288">FMN</keyword>
<feature type="binding site" evidence="14">
    <location>
        <position position="183"/>
    </location>
    <ligand>
        <name>FMN</name>
        <dbReference type="ChEBI" id="CHEBI:58210"/>
    </ligand>
</feature>
<dbReference type="InterPro" id="IPR001269">
    <property type="entry name" value="DUS_fam"/>
</dbReference>
<feature type="binding site" evidence="14">
    <location>
        <position position="84"/>
    </location>
    <ligand>
        <name>FMN</name>
        <dbReference type="ChEBI" id="CHEBI:58210"/>
    </ligand>
</feature>
<keyword evidence="9 12" id="KW-0560">Oxidoreductase</keyword>
<dbReference type="RefSeq" id="WP_104509132.1">
    <property type="nucleotide sequence ID" value="NZ_JACIGC010000006.1"/>
</dbReference>
<dbReference type="PROSITE" id="PS01136">
    <property type="entry name" value="UPF0034"/>
    <property type="match status" value="1"/>
</dbReference>
<feature type="active site" description="Proton donor" evidence="13">
    <location>
        <position position="114"/>
    </location>
</feature>
<keyword evidence="14" id="KW-0547">Nucleotide-binding</keyword>
<dbReference type="Gene3D" id="1.10.1200.80">
    <property type="entry name" value="Putative flavin oxidoreducatase, domain 2"/>
    <property type="match status" value="1"/>
</dbReference>
<dbReference type="InterPro" id="IPR024036">
    <property type="entry name" value="tRNA-dHydroUridine_Synthase_C"/>
</dbReference>
<dbReference type="AlphaFoldDB" id="A0A2S6N1Y7"/>
<dbReference type="Proteomes" id="UP000239089">
    <property type="component" value="Unassembled WGS sequence"/>
</dbReference>
<evidence type="ECO:0000256" key="14">
    <source>
        <dbReference type="PIRSR" id="PIRSR006621-2"/>
    </source>
</evidence>
<comment type="similarity">
    <text evidence="12">Belongs to the dus family.</text>
</comment>
<evidence type="ECO:0000256" key="5">
    <source>
        <dbReference type="ARBA" id="ARBA00022643"/>
    </source>
</evidence>
<dbReference type="PIRSF" id="PIRSF006621">
    <property type="entry name" value="Dus"/>
    <property type="match status" value="1"/>
</dbReference>
<comment type="catalytic activity">
    <reaction evidence="11">
        <text>a 5,6-dihydrouridine in tRNA + NAD(+) = a uridine in tRNA + NADH + H(+)</text>
        <dbReference type="Rhea" id="RHEA:54452"/>
        <dbReference type="Rhea" id="RHEA-COMP:13339"/>
        <dbReference type="Rhea" id="RHEA-COMP:13887"/>
        <dbReference type="ChEBI" id="CHEBI:15378"/>
        <dbReference type="ChEBI" id="CHEBI:57540"/>
        <dbReference type="ChEBI" id="CHEBI:57945"/>
        <dbReference type="ChEBI" id="CHEBI:65315"/>
        <dbReference type="ChEBI" id="CHEBI:74443"/>
    </reaction>
</comment>
<dbReference type="CDD" id="cd02801">
    <property type="entry name" value="DUS_like_FMN"/>
    <property type="match status" value="1"/>
</dbReference>
<evidence type="ECO:0000256" key="11">
    <source>
        <dbReference type="ARBA" id="ARBA00048802"/>
    </source>
</evidence>
<evidence type="ECO:0000256" key="4">
    <source>
        <dbReference type="ARBA" id="ARBA00022630"/>
    </source>
</evidence>
<protein>
    <recommendedName>
        <fullName evidence="12">tRNA-dihydrouridine synthase</fullName>
        <ecNumber evidence="12">1.3.1.-</ecNumber>
    </recommendedName>
</protein>
<dbReference type="EC" id="1.3.1.-" evidence="12"/>
<dbReference type="EMBL" id="NHSJ01000106">
    <property type="protein sequence ID" value="PPQ28631.1"/>
    <property type="molecule type" value="Genomic_DNA"/>
</dbReference>
<dbReference type="InterPro" id="IPR018517">
    <property type="entry name" value="tRNA_hU_synthase_CS"/>
</dbReference>
<evidence type="ECO:0000256" key="3">
    <source>
        <dbReference type="ARBA" id="ARBA00022555"/>
    </source>
</evidence>
<proteinExistence type="inferred from homology"/>
<keyword evidence="8" id="KW-0694">RNA-binding</keyword>
<dbReference type="InterPro" id="IPR013785">
    <property type="entry name" value="Aldolase_TIM"/>
</dbReference>
<comment type="cofactor">
    <cofactor evidence="1 12 14">
        <name>FMN</name>
        <dbReference type="ChEBI" id="CHEBI:58210"/>
    </cofactor>
</comment>
<evidence type="ECO:0000256" key="7">
    <source>
        <dbReference type="ARBA" id="ARBA00022857"/>
    </source>
</evidence>
<comment type="caution">
    <text evidence="16">The sequence shown here is derived from an EMBL/GenBank/DDBJ whole genome shotgun (WGS) entry which is preliminary data.</text>
</comment>
<dbReference type="PANTHER" id="PTHR45846">
    <property type="entry name" value="TRNA-DIHYDROURIDINE(47) SYNTHASE [NAD(P)(+)]-LIKE"/>
    <property type="match status" value="1"/>
</dbReference>
<dbReference type="InterPro" id="IPR035587">
    <property type="entry name" value="DUS-like_FMN-bd"/>
</dbReference>
<keyword evidence="3" id="KW-0820">tRNA-binding</keyword>
<evidence type="ECO:0000256" key="1">
    <source>
        <dbReference type="ARBA" id="ARBA00001917"/>
    </source>
</evidence>
<name>A0A2S6N1Y7_9HYPH</name>
<dbReference type="GO" id="GO:0017150">
    <property type="term" value="F:tRNA dihydrouridine synthase activity"/>
    <property type="evidence" value="ECO:0007669"/>
    <property type="project" value="InterPro"/>
</dbReference>
<dbReference type="NCBIfam" id="TIGR00737">
    <property type="entry name" value="nifR3_yhdG"/>
    <property type="match status" value="1"/>
</dbReference>
<dbReference type="OrthoDB" id="9764501at2"/>
<evidence type="ECO:0000313" key="17">
    <source>
        <dbReference type="Proteomes" id="UP000239089"/>
    </source>
</evidence>